<comment type="caution">
    <text evidence="2">The sequence shown here is derived from an EMBL/GenBank/DDBJ whole genome shotgun (WGS) entry which is preliminary data.</text>
</comment>
<evidence type="ECO:0000313" key="2">
    <source>
        <dbReference type="EMBL" id="KAK9177148.1"/>
    </source>
</evidence>
<name>A0AAP0LLU8_9ROSI</name>
<reference evidence="2 3" key="1">
    <citation type="submission" date="2024-05" db="EMBL/GenBank/DDBJ databases">
        <title>Haplotype-resolved chromosome-level genome assembly of Huyou (Citrus changshanensis).</title>
        <authorList>
            <person name="Miao C."/>
            <person name="Chen W."/>
            <person name="Wu Y."/>
            <person name="Wang L."/>
            <person name="Zhao S."/>
            <person name="Grierson D."/>
            <person name="Xu C."/>
            <person name="Chen K."/>
        </authorList>
    </citation>
    <scope>NUCLEOTIDE SEQUENCE [LARGE SCALE GENOMIC DNA]</scope>
    <source>
        <strain evidence="2">01-14</strain>
        <tissue evidence="2">Leaf</tissue>
    </source>
</reference>
<accession>A0AAP0LLU8</accession>
<dbReference type="Proteomes" id="UP001428341">
    <property type="component" value="Unassembled WGS sequence"/>
</dbReference>
<dbReference type="EMBL" id="JBCGBO010000025">
    <property type="protein sequence ID" value="KAK9177148.1"/>
    <property type="molecule type" value="Genomic_DNA"/>
</dbReference>
<organism evidence="2 3">
    <name type="scientific">Citrus x changshan-huyou</name>
    <dbReference type="NCBI Taxonomy" id="2935761"/>
    <lineage>
        <taxon>Eukaryota</taxon>
        <taxon>Viridiplantae</taxon>
        <taxon>Streptophyta</taxon>
        <taxon>Embryophyta</taxon>
        <taxon>Tracheophyta</taxon>
        <taxon>Spermatophyta</taxon>
        <taxon>Magnoliopsida</taxon>
        <taxon>eudicotyledons</taxon>
        <taxon>Gunneridae</taxon>
        <taxon>Pentapetalae</taxon>
        <taxon>rosids</taxon>
        <taxon>malvids</taxon>
        <taxon>Sapindales</taxon>
        <taxon>Rutaceae</taxon>
        <taxon>Aurantioideae</taxon>
        <taxon>Citrus</taxon>
    </lineage>
</organism>
<gene>
    <name evidence="2" type="ORF">WN944_029167</name>
</gene>
<keyword evidence="3" id="KW-1185">Reference proteome</keyword>
<dbReference type="AlphaFoldDB" id="A0AAP0LLU8"/>
<protein>
    <recommendedName>
        <fullName evidence="1">Retrotransposon gag domain-containing protein</fullName>
    </recommendedName>
</protein>
<evidence type="ECO:0000259" key="1">
    <source>
        <dbReference type="Pfam" id="PF03732"/>
    </source>
</evidence>
<sequence length="85" mass="10220">MTNTEKLETTIINFEGEALIWFGWENKRRPFLSWEELKSQLLLRFRSLPNGSIYEEFLALRQSGSVREYRRRFEQMASTLKDISE</sequence>
<proteinExistence type="predicted"/>
<dbReference type="Pfam" id="PF03732">
    <property type="entry name" value="Retrotrans_gag"/>
    <property type="match status" value="1"/>
</dbReference>
<evidence type="ECO:0000313" key="3">
    <source>
        <dbReference type="Proteomes" id="UP001428341"/>
    </source>
</evidence>
<dbReference type="InterPro" id="IPR005162">
    <property type="entry name" value="Retrotrans_gag_dom"/>
</dbReference>
<feature type="domain" description="Retrotransposon gag" evidence="1">
    <location>
        <begin position="12"/>
        <end position="82"/>
    </location>
</feature>